<dbReference type="AlphaFoldDB" id="A0A6J7GJT6"/>
<dbReference type="Pfam" id="PF09995">
    <property type="entry name" value="MPAB_Lcp_cat"/>
    <property type="match status" value="1"/>
</dbReference>
<proteinExistence type="predicted"/>
<name>A0A6J7GJT6_9ZZZZ</name>
<feature type="compositionally biased region" description="Low complexity" evidence="1">
    <location>
        <begin position="1"/>
        <end position="21"/>
    </location>
</feature>
<dbReference type="InterPro" id="IPR018713">
    <property type="entry name" value="MPAB/Lcp_cat_dom"/>
</dbReference>
<protein>
    <submittedName>
        <fullName evidence="3">Unannotated protein</fullName>
    </submittedName>
</protein>
<dbReference type="EMBL" id="CAFBMK010000045">
    <property type="protein sequence ID" value="CAB4908667.1"/>
    <property type="molecule type" value="Genomic_DNA"/>
</dbReference>
<evidence type="ECO:0000256" key="1">
    <source>
        <dbReference type="SAM" id="MobiDB-lite"/>
    </source>
</evidence>
<evidence type="ECO:0000313" key="3">
    <source>
        <dbReference type="EMBL" id="CAB4908667.1"/>
    </source>
</evidence>
<dbReference type="PANTHER" id="PTHR36151">
    <property type="entry name" value="BLR2777 PROTEIN"/>
    <property type="match status" value="1"/>
</dbReference>
<evidence type="ECO:0000259" key="2">
    <source>
        <dbReference type="Pfam" id="PF09995"/>
    </source>
</evidence>
<dbReference type="PANTHER" id="PTHR36151:SF3">
    <property type="entry name" value="ER-BOUND OXYGENASE MPAB_MPAB'_RUBBER OXYGENASE CATALYTIC DOMAIN-CONTAINING PROTEIN"/>
    <property type="match status" value="1"/>
</dbReference>
<feature type="domain" description="ER-bound oxygenase mpaB/mpaB'/Rubber oxygenase catalytic" evidence="2">
    <location>
        <begin position="46"/>
        <end position="279"/>
    </location>
</feature>
<reference evidence="3" key="1">
    <citation type="submission" date="2020-05" db="EMBL/GenBank/DDBJ databases">
        <authorList>
            <person name="Chiriac C."/>
            <person name="Salcher M."/>
            <person name="Ghai R."/>
            <person name="Kavagutti S V."/>
        </authorList>
    </citation>
    <scope>NUCLEOTIDE SEQUENCE</scope>
</reference>
<accession>A0A6J7GJT6</accession>
<dbReference type="GO" id="GO:0016491">
    <property type="term" value="F:oxidoreductase activity"/>
    <property type="evidence" value="ECO:0007669"/>
    <property type="project" value="InterPro"/>
</dbReference>
<organism evidence="3">
    <name type="scientific">freshwater metagenome</name>
    <dbReference type="NCBI Taxonomy" id="449393"/>
    <lineage>
        <taxon>unclassified sequences</taxon>
        <taxon>metagenomes</taxon>
        <taxon>ecological metagenomes</taxon>
    </lineage>
</organism>
<feature type="region of interest" description="Disordered" evidence="1">
    <location>
        <begin position="1"/>
        <end position="25"/>
    </location>
</feature>
<gene>
    <name evidence="3" type="ORF">UFOPK3564_01077</name>
</gene>
<sequence length="306" mass="34384">MSTVPTGSGPTRAAPPARAASTVDRGMRRDEVAELGLPLGPRSLTWRYFGDLRGLVLAERAGVLQNMHPVISQTLVDHSDFFANPMDRIRRSGPPILGVVYDRAERGTGPHVRDFHKGIKGTDLHGRGYRALDPEAFYWAHATFFEGQLATQRLLGTPLSDDAQERLYRESITWYARYGMSLRPVPRDYAAFRRYWDEMLDDVLEATPVALFGVRRVEHQPPPLPEIPRLVWAGLRPAAVRLGPWLGRVTLPRRAREVLGVDRSLVDEAALGVLRTAVRTTWPALPHALRRQPRALVADRREGVRC</sequence>